<feature type="compositionally biased region" description="Basic residues" evidence="1">
    <location>
        <begin position="18"/>
        <end position="30"/>
    </location>
</feature>
<reference evidence="2 3" key="1">
    <citation type="journal article" date="2012" name="New Phytol.">
        <title>Insight into trade-off between wood decay and parasitism from the genome of a fungal forest pathogen.</title>
        <authorList>
            <person name="Olson A."/>
            <person name="Aerts A."/>
            <person name="Asiegbu F."/>
            <person name="Belbahri L."/>
            <person name="Bouzid O."/>
            <person name="Broberg A."/>
            <person name="Canback B."/>
            <person name="Coutinho P.M."/>
            <person name="Cullen D."/>
            <person name="Dalman K."/>
            <person name="Deflorio G."/>
            <person name="van Diepen L.T."/>
            <person name="Dunand C."/>
            <person name="Duplessis S."/>
            <person name="Durling M."/>
            <person name="Gonthier P."/>
            <person name="Grimwood J."/>
            <person name="Fossdal C.G."/>
            <person name="Hansson D."/>
            <person name="Henrissat B."/>
            <person name="Hietala A."/>
            <person name="Himmelstrand K."/>
            <person name="Hoffmeister D."/>
            <person name="Hogberg N."/>
            <person name="James T.Y."/>
            <person name="Karlsson M."/>
            <person name="Kohler A."/>
            <person name="Kues U."/>
            <person name="Lee Y.H."/>
            <person name="Lin Y.C."/>
            <person name="Lind M."/>
            <person name="Lindquist E."/>
            <person name="Lombard V."/>
            <person name="Lucas S."/>
            <person name="Lunden K."/>
            <person name="Morin E."/>
            <person name="Murat C."/>
            <person name="Park J."/>
            <person name="Raffaello T."/>
            <person name="Rouze P."/>
            <person name="Salamov A."/>
            <person name="Schmutz J."/>
            <person name="Solheim H."/>
            <person name="Stahlberg J."/>
            <person name="Velez H."/>
            <person name="de Vries R.P."/>
            <person name="Wiebenga A."/>
            <person name="Woodward S."/>
            <person name="Yakovlev I."/>
            <person name="Garbelotto M."/>
            <person name="Martin F."/>
            <person name="Grigoriev I.V."/>
            <person name="Stenlid J."/>
        </authorList>
    </citation>
    <scope>NUCLEOTIDE SEQUENCE [LARGE SCALE GENOMIC DNA]</scope>
    <source>
        <strain evidence="2 3">TC 32-1</strain>
    </source>
</reference>
<evidence type="ECO:0000313" key="3">
    <source>
        <dbReference type="Proteomes" id="UP000030671"/>
    </source>
</evidence>
<dbReference type="AlphaFoldDB" id="W4JXQ4"/>
<organism evidence="2 3">
    <name type="scientific">Heterobasidion irregulare (strain TC 32-1)</name>
    <dbReference type="NCBI Taxonomy" id="747525"/>
    <lineage>
        <taxon>Eukaryota</taxon>
        <taxon>Fungi</taxon>
        <taxon>Dikarya</taxon>
        <taxon>Basidiomycota</taxon>
        <taxon>Agaricomycotina</taxon>
        <taxon>Agaricomycetes</taxon>
        <taxon>Russulales</taxon>
        <taxon>Bondarzewiaceae</taxon>
        <taxon>Heterobasidion</taxon>
        <taxon>Heterobasidion annosum species complex</taxon>
    </lineage>
</organism>
<protein>
    <submittedName>
        <fullName evidence="2">Uncharacterized protein</fullName>
    </submittedName>
</protein>
<evidence type="ECO:0000313" key="2">
    <source>
        <dbReference type="EMBL" id="ETW77855.1"/>
    </source>
</evidence>
<dbReference type="KEGG" id="hir:HETIRDRAFT_148687"/>
<feature type="region of interest" description="Disordered" evidence="1">
    <location>
        <begin position="1"/>
        <end position="57"/>
    </location>
</feature>
<accession>W4JXQ4</accession>
<dbReference type="InParanoid" id="W4JXQ4"/>
<proteinExistence type="predicted"/>
<dbReference type="Proteomes" id="UP000030671">
    <property type="component" value="Unassembled WGS sequence"/>
</dbReference>
<name>W4JXQ4_HETIT</name>
<sequence>MQRVAPKQHITTGNPRHCNGRSNKRARHRCTSAEVTRKKQQITKNSMGTTTGSTTGRPQIRRLQLALKDTLTHHRLVSLISASYISPAFKPEGWMVLLENSVPVAPS</sequence>
<gene>
    <name evidence="2" type="ORF">HETIRDRAFT_148687</name>
</gene>
<dbReference type="EMBL" id="KI925462">
    <property type="protein sequence ID" value="ETW77855.1"/>
    <property type="molecule type" value="Genomic_DNA"/>
</dbReference>
<keyword evidence="3" id="KW-1185">Reference proteome</keyword>
<evidence type="ECO:0000256" key="1">
    <source>
        <dbReference type="SAM" id="MobiDB-lite"/>
    </source>
</evidence>
<dbReference type="GeneID" id="20667291"/>
<dbReference type="HOGENOM" id="CLU_2210399_0_0_1"/>
<dbReference type="RefSeq" id="XP_009549875.1">
    <property type="nucleotide sequence ID" value="XM_009551580.1"/>
</dbReference>